<dbReference type="OrthoDB" id="5857104at2759"/>
<reference evidence="13 14" key="1">
    <citation type="submission" date="2017-02" db="EMBL/GenBank/DDBJ databases">
        <title>Genomes of Trichoderma spp. with biocontrol activity.</title>
        <authorList>
            <person name="Gardiner D."/>
            <person name="Kazan K."/>
            <person name="Vos C."/>
            <person name="Harvey P."/>
        </authorList>
    </citation>
    <scope>NUCLEOTIDE SEQUENCE [LARGE SCALE GENOMIC DNA]</scope>
    <source>
        <strain evidence="13 14">A5MH</strain>
    </source>
</reference>
<dbReference type="InterPro" id="IPR000330">
    <property type="entry name" value="SNF2_N"/>
</dbReference>
<dbReference type="EMBL" id="MTYH01000036">
    <property type="protein sequence ID" value="PNP43850.1"/>
    <property type="molecule type" value="Genomic_DNA"/>
</dbReference>
<feature type="region of interest" description="Disordered" evidence="10">
    <location>
        <begin position="1541"/>
        <end position="1560"/>
    </location>
</feature>
<dbReference type="InterPro" id="IPR016197">
    <property type="entry name" value="Chromo-like_dom_sf"/>
</dbReference>
<gene>
    <name evidence="13" type="ORF">TGAMA5MH_04132</name>
</gene>
<dbReference type="InterPro" id="IPR001965">
    <property type="entry name" value="Znf_PHD"/>
</dbReference>
<dbReference type="Gene3D" id="3.40.50.300">
    <property type="entry name" value="P-loop containing nucleotide triphosphate hydrolases"/>
    <property type="match status" value="1"/>
</dbReference>
<dbReference type="CDD" id="cd18793">
    <property type="entry name" value="SF2_C_SNF"/>
    <property type="match status" value="1"/>
</dbReference>
<feature type="region of interest" description="Disordered" evidence="10">
    <location>
        <begin position="315"/>
        <end position="336"/>
    </location>
</feature>
<dbReference type="GO" id="GO:0042393">
    <property type="term" value="F:histone binding"/>
    <property type="evidence" value="ECO:0007669"/>
    <property type="project" value="TreeGrafter"/>
</dbReference>
<dbReference type="GO" id="GO:0003682">
    <property type="term" value="F:chromatin binding"/>
    <property type="evidence" value="ECO:0007669"/>
    <property type="project" value="TreeGrafter"/>
</dbReference>
<dbReference type="PANTHER" id="PTHR45623:SF17">
    <property type="entry name" value="CHROMODOMAIN-HELICASE-DNA-BINDING PROTEIN 3-RELATED"/>
    <property type="match status" value="1"/>
</dbReference>
<evidence type="ECO:0000313" key="14">
    <source>
        <dbReference type="Proteomes" id="UP000236546"/>
    </source>
</evidence>
<protein>
    <recommendedName>
        <fullName evidence="15">Chromatin remodeling factor mit1</fullName>
    </recommendedName>
</protein>
<feature type="region of interest" description="Disordered" evidence="10">
    <location>
        <begin position="173"/>
        <end position="270"/>
    </location>
</feature>
<comment type="subunit">
    <text evidence="2">Component of the NuA4 histone acetyltransferase complex.</text>
</comment>
<dbReference type="CDD" id="cd17919">
    <property type="entry name" value="DEXHc_Snf"/>
    <property type="match status" value="1"/>
</dbReference>
<evidence type="ECO:0008006" key="15">
    <source>
        <dbReference type="Google" id="ProtNLM"/>
    </source>
</evidence>
<feature type="domain" description="Helicase ATP-binding" evidence="11">
    <location>
        <begin position="791"/>
        <end position="963"/>
    </location>
</feature>
<dbReference type="PROSITE" id="PS51192">
    <property type="entry name" value="HELICASE_ATP_BIND_1"/>
    <property type="match status" value="1"/>
</dbReference>
<feature type="compositionally biased region" description="Basic residues" evidence="10">
    <location>
        <begin position="315"/>
        <end position="331"/>
    </location>
</feature>
<evidence type="ECO:0000256" key="2">
    <source>
        <dbReference type="ARBA" id="ARBA00011353"/>
    </source>
</evidence>
<evidence type="ECO:0000256" key="4">
    <source>
        <dbReference type="ARBA" id="ARBA00022741"/>
    </source>
</evidence>
<dbReference type="SUPFAM" id="SSF57903">
    <property type="entry name" value="FYVE/PHD zinc finger"/>
    <property type="match status" value="1"/>
</dbReference>
<dbReference type="SMART" id="SM00487">
    <property type="entry name" value="DEXDc"/>
    <property type="match status" value="1"/>
</dbReference>
<evidence type="ECO:0000256" key="3">
    <source>
        <dbReference type="ARBA" id="ARBA00022723"/>
    </source>
</evidence>
<evidence type="ECO:0000259" key="12">
    <source>
        <dbReference type="PROSITE" id="PS51194"/>
    </source>
</evidence>
<feature type="region of interest" description="Disordered" evidence="10">
    <location>
        <begin position="1384"/>
        <end position="1418"/>
    </location>
</feature>
<dbReference type="InterPro" id="IPR049730">
    <property type="entry name" value="SNF2/RAD54-like_C"/>
</dbReference>
<dbReference type="InterPro" id="IPR011011">
    <property type="entry name" value="Znf_FYVE_PHD"/>
</dbReference>
<keyword evidence="8" id="KW-0067">ATP-binding</keyword>
<dbReference type="GO" id="GO:0000785">
    <property type="term" value="C:chromatin"/>
    <property type="evidence" value="ECO:0007669"/>
    <property type="project" value="TreeGrafter"/>
</dbReference>
<evidence type="ECO:0000256" key="9">
    <source>
        <dbReference type="ARBA" id="ARBA00023242"/>
    </source>
</evidence>
<dbReference type="PROSITE" id="PS51194">
    <property type="entry name" value="HELICASE_CTER"/>
    <property type="match status" value="1"/>
</dbReference>
<sequence>MDESSVLQGLFEPNEEKTHDDVTVAAPGLPIYDMSDLGDLALLKAALDGEEGMAVDEAEAEAGEMPLDDSREPTPDFAIPIESNTDMSNSEIQVHVAPATRIEVAIPELSAEKRMEYSAVHSMVVERLVCNREYLNDYIEYDLEFTDGRFETFDISGLLEQINGERVLRAWHEGTDMSPADNKRKYVPDEEEWDSELNEAASEAKASEEENDNEVSDNEPALRRNRMLRSRQESSRPSYAGGSFDSEGEDEDGSIEANQPSRRLRKRKSTQLKLTNMSLNSSILDQDQDELALESRQTSEEIDSFMPIVSDLATKKSRPNRSAKRSRRIVKKQNETNARLSRKVLDDSDIEFEQPRRSARATRNQTSMNDDAFLDDDSFYVVDDKAAAVPKIISVREVFQPISPDSDFGSAHMQQCHTCGGSRQRGQLLHCQGCSLTYHKNCIGYRSNREHMATKIREDDFVLQCRFCLNTHLKKDRSAPRHSACQSCKKDGRACVPFSQKKTARQEEKLREENGGVDPVTPVSPELINNSDNVLFRCTTCHRGWHQEHLHSSGDDSVGTDIKPERLKDYSPDWQCNDCSSAESKIHRLVAWRPYTQQTPLPAYEDLNEDQREYLVKWHEASYAHCSWVSGSWLFGVAAGTMRTSFAKRADEQNLLKFSSEEAIPDEFITPDIIFDVKVDSSGSRSKSKEEDLANISHVKSILVKFHGLGYDDVVWDSPPSQDKPRLYSAFEEAYRGYIEGKYFRSEPSSRIKERIRGYKNSPFKEVDTQPVGLKRGKLMGYQIEGLNWLLQNFHQSRSIVLADEMGLGKTVQVVGLVTSLIQDTPRCWPFLIVVPNATCSNWRREFKQWAPGVRVVAYYGGREPQDIAYKYELFPNGTTEMKAQVVIMSYDSAQDPRTVSLFKSANWAGLVVDEGQRLKNDQNLLYTALRSMKIPFRLLLTGTPLQNNKRELFNLLQFIDEKQNAEKLDEDYAVLDKDTLPKLHEKIRPYFLRRTKLGVLKFLPPMAQIILPVTMTVIQEKLSKSIMAKNPQLIRAVFANSKMNAKDRGSLNNILMQLRKCLCHPFMYSEAIEERHHDPTVLHRNLVEASAKLLLLEIMLPKLKERGHRVLIFSQFLQQLDIIEDFLNGVGYGYRRLDGSISSLEKQRRIDAFNEPGSELFAFLLSTRAGGVGINLATADTVIIMDPDFNPHQDIQALSRAHRIGQKNKVLCFQLMTKDSVEERIMEIGRKKMALDHALIESMDDEELEGADLESILKHGAQALFDEGYEKSAIQYDSASVDKLLDRSQMEKTEANDDKSAESQFNFARVWANDKGGFEERTDTGEELAPEPLNSSVWDRILAEREEEARREAEASKEVLGRGARRRMAVNYGAKGTEHLVAGDVGADSSDSSDDFDVANAPEESDEDIDLDASTGGKREEWWRSKTMTGSKVNKTSLAEREAEILTMQQVGSKKGRGLAFATQPLMSTQPLMNVPPAPPIPGVGAPIQMQMGPRKRGRPRKSLVDPNGNVINPNNGPPARPAIKQPVLKQSATPALAYKTGYGNGSELTGEEARRQQTRQHYEQYIAYRGRGPPIQAQAQTQTQAPTGFEYVARLASEAQVRVALDYVVHTQGNVSMKERHIAALFHRLEEVRIQGGIAQS</sequence>
<dbReference type="Proteomes" id="UP000236546">
    <property type="component" value="Unassembled WGS sequence"/>
</dbReference>
<feature type="region of interest" description="Disordered" evidence="10">
    <location>
        <begin position="1492"/>
        <end position="1524"/>
    </location>
</feature>
<comment type="caution">
    <text evidence="13">The sequence shown here is derived from an EMBL/GenBank/DDBJ whole genome shotgun (WGS) entry which is preliminary data.</text>
</comment>
<keyword evidence="4" id="KW-0547">Nucleotide-binding</keyword>
<dbReference type="Pfam" id="PF15446">
    <property type="entry name" value="zf-PHD-like"/>
    <property type="match status" value="1"/>
</dbReference>
<keyword evidence="3" id="KW-0479">Metal-binding</keyword>
<comment type="subcellular location">
    <subcellularLocation>
        <location evidence="1">Nucleus</location>
    </subcellularLocation>
</comment>
<dbReference type="InterPro" id="IPR001650">
    <property type="entry name" value="Helicase_C-like"/>
</dbReference>
<dbReference type="CDD" id="cd18660">
    <property type="entry name" value="CD1_tandem"/>
    <property type="match status" value="1"/>
</dbReference>
<proteinExistence type="predicted"/>
<keyword evidence="6" id="KW-0378">Hydrolase</keyword>
<dbReference type="Pfam" id="PF00271">
    <property type="entry name" value="Helicase_C"/>
    <property type="match status" value="1"/>
</dbReference>
<organism evidence="13 14">
    <name type="scientific">Trichoderma gamsii</name>
    <dbReference type="NCBI Taxonomy" id="398673"/>
    <lineage>
        <taxon>Eukaryota</taxon>
        <taxon>Fungi</taxon>
        <taxon>Dikarya</taxon>
        <taxon>Ascomycota</taxon>
        <taxon>Pezizomycotina</taxon>
        <taxon>Sordariomycetes</taxon>
        <taxon>Hypocreomycetidae</taxon>
        <taxon>Hypocreales</taxon>
        <taxon>Hypocreaceae</taxon>
        <taxon>Trichoderma</taxon>
    </lineage>
</organism>
<dbReference type="GO" id="GO:0008270">
    <property type="term" value="F:zinc ion binding"/>
    <property type="evidence" value="ECO:0007669"/>
    <property type="project" value="UniProtKB-KW"/>
</dbReference>
<dbReference type="GO" id="GO:0016887">
    <property type="term" value="F:ATP hydrolysis activity"/>
    <property type="evidence" value="ECO:0007669"/>
    <property type="project" value="TreeGrafter"/>
</dbReference>
<dbReference type="GO" id="GO:0005634">
    <property type="term" value="C:nucleus"/>
    <property type="evidence" value="ECO:0007669"/>
    <property type="project" value="UniProtKB-SubCell"/>
</dbReference>
<feature type="domain" description="Helicase C-terminal" evidence="12">
    <location>
        <begin position="1096"/>
        <end position="1248"/>
    </location>
</feature>
<keyword evidence="7" id="KW-0862">Zinc</keyword>
<dbReference type="GO" id="GO:0005524">
    <property type="term" value="F:ATP binding"/>
    <property type="evidence" value="ECO:0007669"/>
    <property type="project" value="UniProtKB-KW"/>
</dbReference>
<dbReference type="InterPro" id="IPR027417">
    <property type="entry name" value="P-loop_NTPase"/>
</dbReference>
<dbReference type="SMART" id="SM00249">
    <property type="entry name" value="PHD"/>
    <property type="match status" value="2"/>
</dbReference>
<feature type="compositionally biased region" description="Acidic residues" evidence="10">
    <location>
        <begin position="1392"/>
        <end position="1412"/>
    </location>
</feature>
<dbReference type="PANTHER" id="PTHR45623">
    <property type="entry name" value="CHROMODOMAIN-HELICASE-DNA-BINDING PROTEIN 3-RELATED-RELATED"/>
    <property type="match status" value="1"/>
</dbReference>
<evidence type="ECO:0000256" key="10">
    <source>
        <dbReference type="SAM" id="MobiDB-lite"/>
    </source>
</evidence>
<evidence type="ECO:0000256" key="6">
    <source>
        <dbReference type="ARBA" id="ARBA00022801"/>
    </source>
</evidence>
<dbReference type="SMART" id="SM00490">
    <property type="entry name" value="HELICc"/>
    <property type="match status" value="1"/>
</dbReference>
<dbReference type="Gene3D" id="2.40.50.40">
    <property type="match status" value="1"/>
</dbReference>
<dbReference type="CDD" id="cd15489">
    <property type="entry name" value="PHD_SF"/>
    <property type="match status" value="1"/>
</dbReference>
<keyword evidence="9" id="KW-0539">Nucleus</keyword>
<dbReference type="Gene3D" id="3.40.50.10810">
    <property type="entry name" value="Tandem AAA-ATPase domain"/>
    <property type="match status" value="1"/>
</dbReference>
<evidence type="ECO:0000256" key="5">
    <source>
        <dbReference type="ARBA" id="ARBA00022771"/>
    </source>
</evidence>
<feature type="region of interest" description="Disordered" evidence="10">
    <location>
        <begin position="1"/>
        <end position="22"/>
    </location>
</feature>
<dbReference type="Pfam" id="PF23615">
    <property type="entry name" value="Chromo_MIT1"/>
    <property type="match status" value="1"/>
</dbReference>
<dbReference type="InterPro" id="IPR014001">
    <property type="entry name" value="Helicase_ATP-bd"/>
</dbReference>
<evidence type="ECO:0000313" key="13">
    <source>
        <dbReference type="EMBL" id="PNP43850.1"/>
    </source>
</evidence>
<dbReference type="GO" id="GO:0140658">
    <property type="term" value="F:ATP-dependent chromatin remodeler activity"/>
    <property type="evidence" value="ECO:0007669"/>
    <property type="project" value="TreeGrafter"/>
</dbReference>
<evidence type="ECO:0000256" key="8">
    <source>
        <dbReference type="ARBA" id="ARBA00022840"/>
    </source>
</evidence>
<evidence type="ECO:0000256" key="1">
    <source>
        <dbReference type="ARBA" id="ARBA00004123"/>
    </source>
</evidence>
<dbReference type="InterPro" id="IPR038718">
    <property type="entry name" value="SNF2-like_sf"/>
</dbReference>
<dbReference type="SUPFAM" id="SSF54160">
    <property type="entry name" value="Chromo domain-like"/>
    <property type="match status" value="1"/>
</dbReference>
<evidence type="ECO:0000256" key="7">
    <source>
        <dbReference type="ARBA" id="ARBA00022833"/>
    </source>
</evidence>
<accession>A0A2K0TEA2</accession>
<dbReference type="InterPro" id="IPR041684">
    <property type="entry name" value="Znf-PHD-like"/>
</dbReference>
<feature type="compositionally biased region" description="Basic and acidic residues" evidence="10">
    <location>
        <begin position="173"/>
        <end position="188"/>
    </location>
</feature>
<keyword evidence="5" id="KW-0863">Zinc-finger</keyword>
<dbReference type="SUPFAM" id="SSF52540">
    <property type="entry name" value="P-loop containing nucleoside triphosphate hydrolases"/>
    <property type="match status" value="2"/>
</dbReference>
<evidence type="ECO:0000259" key="11">
    <source>
        <dbReference type="PROSITE" id="PS51192"/>
    </source>
</evidence>
<name>A0A2K0TEA2_9HYPO</name>
<dbReference type="Pfam" id="PF00176">
    <property type="entry name" value="SNF2-rel_dom"/>
    <property type="match status" value="1"/>
</dbReference>
<dbReference type="InterPro" id="IPR056616">
    <property type="entry name" value="Chromo_MIT1"/>
</dbReference>
<dbReference type="GO" id="GO:0003677">
    <property type="term" value="F:DNA binding"/>
    <property type="evidence" value="ECO:0007669"/>
    <property type="project" value="TreeGrafter"/>
</dbReference>